<dbReference type="KEGG" id="sbf:JCM31447_31020"/>
<accession>A0A4P2VNV7</accession>
<keyword evidence="3" id="KW-1185">Reference proteome</keyword>
<keyword evidence="1" id="KW-1133">Transmembrane helix</keyword>
<dbReference type="EMBL" id="AP019369">
    <property type="protein sequence ID" value="BBH54628.1"/>
    <property type="molecule type" value="Genomic_DNA"/>
</dbReference>
<proteinExistence type="predicted"/>
<keyword evidence="2" id="KW-0614">Plasmid</keyword>
<feature type="transmembrane region" description="Helical" evidence="1">
    <location>
        <begin position="21"/>
        <end position="40"/>
    </location>
</feature>
<evidence type="ECO:0000313" key="2">
    <source>
        <dbReference type="EMBL" id="BBH54628.1"/>
    </source>
</evidence>
<dbReference type="RefSeq" id="WP_130613002.1">
    <property type="nucleotide sequence ID" value="NZ_AP019369.1"/>
</dbReference>
<keyword evidence="1" id="KW-0812">Transmembrane</keyword>
<organism evidence="2 3">
    <name type="scientific">Fluviispira sanaruensis</name>
    <dbReference type="NCBI Taxonomy" id="2493639"/>
    <lineage>
        <taxon>Bacteria</taxon>
        <taxon>Pseudomonadati</taxon>
        <taxon>Bdellovibrionota</taxon>
        <taxon>Oligoflexia</taxon>
        <taxon>Silvanigrellales</taxon>
        <taxon>Silvanigrellaceae</taxon>
        <taxon>Fluviispira</taxon>
    </lineage>
</organism>
<evidence type="ECO:0000256" key="1">
    <source>
        <dbReference type="SAM" id="Phobius"/>
    </source>
</evidence>
<reference evidence="2 3" key="1">
    <citation type="submission" date="2018-12" db="EMBL/GenBank/DDBJ databases">
        <title>Rubrispira sanarue gen. nov., sp., nov., a member of the order Silvanigrellales, isolated from a brackish lake in Hamamatsu Japan.</title>
        <authorList>
            <person name="Maejima Y."/>
            <person name="Iino T."/>
            <person name="Muraguchi Y."/>
            <person name="Fukuda K."/>
            <person name="Nojiri H."/>
            <person name="Ohkuma M."/>
            <person name="Moriuchi R."/>
            <person name="Dohra H."/>
            <person name="Kimbara K."/>
            <person name="Shintani M."/>
        </authorList>
    </citation>
    <scope>NUCLEOTIDE SEQUENCE [LARGE SCALE GENOMIC DNA]</scope>
    <source>
        <strain evidence="2 3">RF1110005</strain>
        <plasmid evidence="2 3">79K</plasmid>
    </source>
</reference>
<keyword evidence="1" id="KW-0472">Membrane</keyword>
<geneLocation type="plasmid" evidence="2 3">
    <name>79K</name>
</geneLocation>
<evidence type="ECO:0000313" key="3">
    <source>
        <dbReference type="Proteomes" id="UP000291236"/>
    </source>
</evidence>
<gene>
    <name evidence="2" type="ORF">JCM31447_31020</name>
</gene>
<protein>
    <submittedName>
        <fullName evidence="2">Uncharacterized protein</fullName>
    </submittedName>
</protein>
<dbReference type="AlphaFoldDB" id="A0A4P2VNV7"/>
<name>A0A4P2VNV7_FLUSA</name>
<sequence length="880" mass="100926">MIKTSRNENIPFRILGGFRMRSVYISFIVFAITAIITNIFQVFEFISGPVSAVIFLTSGIIAFIIVEKLHGGKYPLENCEKLLAKMQLSQKMFNLESVKEANVEVKYNKFDAHSISEYDKDSWYLPTSEEIIGIKIVEIGFNNTTGGKILFSESRFEAFCSALLQIVPTQSSIKFVSPNVIDHDCPEHMKSKKIMRGDYFIFIRLPVIIGMKEKKQEIIKLINSNFVRMTPSEMSEVTEKIFFPYNSPSKKEKPVFRSGFSFEKGFVKGVWFGIETAVITLVQLPAYVDERFQIIYTALSDITSTISVTVHPVKFETPVSSFIKEKIKVKKGIKNENEDAQKLQHDEINCFFQISIMLHGSPEQIAQKFSEIESICIRFGESNRPIFGQDTAFVSDAMKSFLPGSEPRIPFRRQKIKNITEIIYYLPRPKFSKKVENPDLNLRTIDNRLFQIKFTAQYPTAYISPPGSGKSLYLSLSILSHIRKKKLNSVGGCYIEIGMSFKFLCQEGLADAWLTLVKEADFLPLEDHPLRAFFSFGAMGREAATEWICELCSIDYDKESAVAADVREIIKSCNNEKVYSLEIFYNLFEKTFIEKASSDEKWLDRIQNLKNFVDPNVFGKIFVPKETRNFAWENARFIYFSTSSTKVTQPKKLYGAYFSMAISLSEMLCEKHTSKQLEPLEMQFVVDEIHAARDSIPQKKLRIMNSQGRKDGMRSEFATQELTDLVIDSEDEKKKFGIIATTRRLFFKENPGDLVSYMLKSSSDLKNKLERIEYVSKSNLELMSEGRYAWGYIDENREIHQVILDVNKVDLWASTTHAGSIAIRQACLRTGLYDYWTTCELLAKRGPVELPQFIPPDEEIQKIVTEVIRNPNKNLSDLLN</sequence>
<dbReference type="Proteomes" id="UP000291236">
    <property type="component" value="Plasmid 79K"/>
</dbReference>
<dbReference type="GeneID" id="39493234"/>